<evidence type="ECO:0000313" key="6">
    <source>
        <dbReference type="EMBL" id="KOA81900.1"/>
    </source>
</evidence>
<sequence>MKIKKESRIPGYDKFELIQYVSSTLLAISYLPQIIKILCTHNVTSQSLWFWIILSIGLVGIDINAFHIMKSTKKKAFFIGQTVNALLGITILIQVLVYM</sequence>
<keyword evidence="2 5" id="KW-0812">Transmembrane</keyword>
<comment type="caution">
    <text evidence="6">The sequence shown here is derived from an EMBL/GenBank/DDBJ whole genome shotgun (WGS) entry which is preliminary data.</text>
</comment>
<protein>
    <submittedName>
        <fullName evidence="6">Uncharacterized protein</fullName>
    </submittedName>
</protein>
<dbReference type="Proteomes" id="UP000037540">
    <property type="component" value="Unassembled WGS sequence"/>
</dbReference>
<reference evidence="6 7" key="1">
    <citation type="submission" date="2015-07" db="EMBL/GenBank/DDBJ databases">
        <title>Draft genome sequences of 17 French Clostridium botulinum group III.</title>
        <authorList>
            <person name="Woudstra C."/>
            <person name="Le Marechal C."/>
            <person name="Souillard R."/>
            <person name="Bayon-Auboyer M.-H."/>
            <person name="Dessouter D."/>
            <person name="Fach P."/>
        </authorList>
    </citation>
    <scope>NUCLEOTIDE SEQUENCE [LARGE SCALE GENOMIC DNA]</scope>
    <source>
        <strain evidence="6 7">12LNRI-CD</strain>
    </source>
</reference>
<proteinExistence type="predicted"/>
<feature type="transmembrane region" description="Helical" evidence="5">
    <location>
        <begin position="76"/>
        <end position="97"/>
    </location>
</feature>
<dbReference type="AlphaFoldDB" id="A0A9Q1ZAZ7"/>
<keyword evidence="3 5" id="KW-1133">Transmembrane helix</keyword>
<dbReference type="GO" id="GO:0016020">
    <property type="term" value="C:membrane"/>
    <property type="evidence" value="ECO:0007669"/>
    <property type="project" value="UniProtKB-SubCell"/>
</dbReference>
<evidence type="ECO:0000256" key="4">
    <source>
        <dbReference type="ARBA" id="ARBA00023136"/>
    </source>
</evidence>
<evidence type="ECO:0000313" key="7">
    <source>
        <dbReference type="Proteomes" id="UP000037540"/>
    </source>
</evidence>
<organism evidence="6 7">
    <name type="scientific">Clostridium botulinum</name>
    <dbReference type="NCBI Taxonomy" id="1491"/>
    <lineage>
        <taxon>Bacteria</taxon>
        <taxon>Bacillati</taxon>
        <taxon>Bacillota</taxon>
        <taxon>Clostridia</taxon>
        <taxon>Eubacteriales</taxon>
        <taxon>Clostridiaceae</taxon>
        <taxon>Clostridium</taxon>
    </lineage>
</organism>
<dbReference type="RefSeq" id="WP_013720858.1">
    <property type="nucleotide sequence ID" value="NZ_LGVO01000037.1"/>
</dbReference>
<evidence type="ECO:0000256" key="5">
    <source>
        <dbReference type="SAM" id="Phobius"/>
    </source>
</evidence>
<evidence type="ECO:0000256" key="3">
    <source>
        <dbReference type="ARBA" id="ARBA00022989"/>
    </source>
</evidence>
<dbReference type="EMBL" id="LGVR01000116">
    <property type="protein sequence ID" value="KOA81900.1"/>
    <property type="molecule type" value="Genomic_DNA"/>
</dbReference>
<comment type="subcellular location">
    <subcellularLocation>
        <location evidence="1">Membrane</location>
        <topology evidence="1">Multi-pass membrane protein</topology>
    </subcellularLocation>
</comment>
<accession>A0A9Q1ZAZ7</accession>
<keyword evidence="4 5" id="KW-0472">Membrane</keyword>
<evidence type="ECO:0000256" key="2">
    <source>
        <dbReference type="ARBA" id="ARBA00022692"/>
    </source>
</evidence>
<dbReference type="Gene3D" id="1.20.1280.290">
    <property type="match status" value="1"/>
</dbReference>
<name>A0A9Q1ZAZ7_CLOBO</name>
<feature type="transmembrane region" description="Helical" evidence="5">
    <location>
        <begin position="20"/>
        <end position="43"/>
    </location>
</feature>
<dbReference type="Pfam" id="PF04193">
    <property type="entry name" value="PQ-loop"/>
    <property type="match status" value="1"/>
</dbReference>
<evidence type="ECO:0000256" key="1">
    <source>
        <dbReference type="ARBA" id="ARBA00004141"/>
    </source>
</evidence>
<feature type="transmembrane region" description="Helical" evidence="5">
    <location>
        <begin position="49"/>
        <end position="69"/>
    </location>
</feature>
<gene>
    <name evidence="6" type="ORF">ADU74_13975</name>
</gene>
<dbReference type="InterPro" id="IPR006603">
    <property type="entry name" value="PQ-loop_rpt"/>
</dbReference>